<reference evidence="1" key="1">
    <citation type="journal article" date="2019" name="bioRxiv">
        <title>The Genome of the Zebra Mussel, Dreissena polymorpha: A Resource for Invasive Species Research.</title>
        <authorList>
            <person name="McCartney M.A."/>
            <person name="Auch B."/>
            <person name="Kono T."/>
            <person name="Mallez S."/>
            <person name="Zhang Y."/>
            <person name="Obille A."/>
            <person name="Becker A."/>
            <person name="Abrahante J.E."/>
            <person name="Garbe J."/>
            <person name="Badalamenti J.P."/>
            <person name="Herman A."/>
            <person name="Mangelson H."/>
            <person name="Liachko I."/>
            <person name="Sullivan S."/>
            <person name="Sone E.D."/>
            <person name="Koren S."/>
            <person name="Silverstein K.A.T."/>
            <person name="Beckman K.B."/>
            <person name="Gohl D.M."/>
        </authorList>
    </citation>
    <scope>NUCLEOTIDE SEQUENCE</scope>
    <source>
        <strain evidence="1">Duluth1</strain>
        <tissue evidence="1">Whole animal</tissue>
    </source>
</reference>
<evidence type="ECO:0000313" key="2">
    <source>
        <dbReference type="Proteomes" id="UP000828390"/>
    </source>
</evidence>
<name>A0A9D4CZ64_DREPO</name>
<organism evidence="1 2">
    <name type="scientific">Dreissena polymorpha</name>
    <name type="common">Zebra mussel</name>
    <name type="synonym">Mytilus polymorpha</name>
    <dbReference type="NCBI Taxonomy" id="45954"/>
    <lineage>
        <taxon>Eukaryota</taxon>
        <taxon>Metazoa</taxon>
        <taxon>Spiralia</taxon>
        <taxon>Lophotrochozoa</taxon>
        <taxon>Mollusca</taxon>
        <taxon>Bivalvia</taxon>
        <taxon>Autobranchia</taxon>
        <taxon>Heteroconchia</taxon>
        <taxon>Euheterodonta</taxon>
        <taxon>Imparidentia</taxon>
        <taxon>Neoheterodontei</taxon>
        <taxon>Myida</taxon>
        <taxon>Dreissenoidea</taxon>
        <taxon>Dreissenidae</taxon>
        <taxon>Dreissena</taxon>
    </lineage>
</organism>
<protein>
    <submittedName>
        <fullName evidence="1">Uncharacterized protein</fullName>
    </submittedName>
</protein>
<proteinExistence type="predicted"/>
<evidence type="ECO:0000313" key="1">
    <source>
        <dbReference type="EMBL" id="KAH3734854.1"/>
    </source>
</evidence>
<accession>A0A9D4CZ64</accession>
<sequence length="234" mass="26136">MASDGRKDGWKDGRTDNAKTISLCLWRGIKSSSQNCGMSSDSTNNVWNNGFLASGPPRQPVAVSFDWLPAAGQRVGGNGCLLLSKGESVEKRVKKKTTLSEQYVAGTMSMVEFLQSRLSGLSKNTVKMTKSDITDNQGLIKEIIARVHHRYVMKPTIHKLIQMSPYVVKEGLRTKAELKKSLQDFWRKEKTIELCNRYIDHMFKAAPLPHQQVSYNTILYNRAPAGNSITSARS</sequence>
<comment type="caution">
    <text evidence="1">The sequence shown here is derived from an EMBL/GenBank/DDBJ whole genome shotgun (WGS) entry which is preliminary data.</text>
</comment>
<keyword evidence="2" id="KW-1185">Reference proteome</keyword>
<gene>
    <name evidence="1" type="ORF">DPMN_041304</name>
</gene>
<dbReference type="Proteomes" id="UP000828390">
    <property type="component" value="Unassembled WGS sequence"/>
</dbReference>
<reference evidence="1" key="2">
    <citation type="submission" date="2020-11" db="EMBL/GenBank/DDBJ databases">
        <authorList>
            <person name="McCartney M.A."/>
            <person name="Auch B."/>
            <person name="Kono T."/>
            <person name="Mallez S."/>
            <person name="Becker A."/>
            <person name="Gohl D.M."/>
            <person name="Silverstein K.A.T."/>
            <person name="Koren S."/>
            <person name="Bechman K.B."/>
            <person name="Herman A."/>
            <person name="Abrahante J.E."/>
            <person name="Garbe J."/>
        </authorList>
    </citation>
    <scope>NUCLEOTIDE SEQUENCE</scope>
    <source>
        <strain evidence="1">Duluth1</strain>
        <tissue evidence="1">Whole animal</tissue>
    </source>
</reference>
<dbReference type="EMBL" id="JAIWYP010000011">
    <property type="protein sequence ID" value="KAH3734854.1"/>
    <property type="molecule type" value="Genomic_DNA"/>
</dbReference>
<dbReference type="AlphaFoldDB" id="A0A9D4CZ64"/>